<comment type="caution">
    <text evidence="2">The sequence shown here is derived from an EMBL/GenBank/DDBJ whole genome shotgun (WGS) entry which is preliminary data.</text>
</comment>
<evidence type="ECO:0000256" key="1">
    <source>
        <dbReference type="SAM" id="MobiDB-lite"/>
    </source>
</evidence>
<keyword evidence="3" id="KW-1185">Reference proteome</keyword>
<organism evidence="2 3">
    <name type="scientific">Corynebacterium stationis</name>
    <dbReference type="NCBI Taxonomy" id="1705"/>
    <lineage>
        <taxon>Bacteria</taxon>
        <taxon>Bacillati</taxon>
        <taxon>Actinomycetota</taxon>
        <taxon>Actinomycetes</taxon>
        <taxon>Mycobacteriales</taxon>
        <taxon>Corynebacteriaceae</taxon>
        <taxon>Corynebacterium</taxon>
    </lineage>
</organism>
<dbReference type="OrthoDB" id="4409132at2"/>
<feature type="region of interest" description="Disordered" evidence="1">
    <location>
        <begin position="1"/>
        <end position="27"/>
    </location>
</feature>
<dbReference type="Proteomes" id="UP000076947">
    <property type="component" value="Unassembled WGS sequence"/>
</dbReference>
<proteinExistence type="predicted"/>
<reference evidence="3" key="1">
    <citation type="submission" date="2016-02" db="EMBL/GenBank/DDBJ databases">
        <authorList>
            <person name="Kaur G."/>
            <person name="Nair G.R."/>
            <person name="Mayilraj S."/>
        </authorList>
    </citation>
    <scope>NUCLEOTIDE SEQUENCE [LARGE SCALE GENOMIC DNA]</scope>
    <source>
        <strain evidence="3">GA-15</strain>
    </source>
</reference>
<accession>A0A177ID50</accession>
<evidence type="ECO:0000313" key="2">
    <source>
        <dbReference type="EMBL" id="OAH26723.1"/>
    </source>
</evidence>
<evidence type="ECO:0000313" key="3">
    <source>
        <dbReference type="Proteomes" id="UP000076947"/>
    </source>
</evidence>
<dbReference type="RefSeq" id="WP_006823787.1">
    <property type="nucleotide sequence ID" value="NZ_CP009251.1"/>
</dbReference>
<gene>
    <name evidence="2" type="ORF">AYJ05_04685</name>
</gene>
<dbReference type="EMBL" id="LSTQ01000023">
    <property type="protein sequence ID" value="OAH26723.1"/>
    <property type="molecule type" value="Genomic_DNA"/>
</dbReference>
<dbReference type="GeneID" id="82876483"/>
<sequence>MYDGKMENLTPAQQAAQDERTEEDKRNGRFIAAEHTNLPLNDFMTRLMAEEIPMLDSASRGLVYKILREYEGPEITTQEELPTEIRDIMDLY</sequence>
<dbReference type="STRING" id="1705.CA21670_00070"/>
<dbReference type="KEGG" id="csta:CSTAT_01075"/>
<dbReference type="AlphaFoldDB" id="A0A177ID50"/>
<feature type="compositionally biased region" description="Basic and acidic residues" evidence="1">
    <location>
        <begin position="17"/>
        <end position="27"/>
    </location>
</feature>
<protein>
    <submittedName>
        <fullName evidence="2">Uncharacterized protein</fullName>
    </submittedName>
</protein>
<name>A0A177ID50_9CORY</name>